<organism evidence="1">
    <name type="scientific">Balbiania investiens</name>
    <dbReference type="NCBI Taxonomy" id="111861"/>
    <lineage>
        <taxon>Eukaryota</taxon>
        <taxon>Rhodophyta</taxon>
        <taxon>Florideophyceae</taxon>
        <taxon>Nemaliophycidae</taxon>
        <taxon>Balbianiales</taxon>
        <taxon>Balbianiaceae</taxon>
        <taxon>Balbiania</taxon>
    </lineage>
</organism>
<evidence type="ECO:0008006" key="2">
    <source>
        <dbReference type="Google" id="ProtNLM"/>
    </source>
</evidence>
<protein>
    <recommendedName>
        <fullName evidence="2">Ycf80</fullName>
    </recommendedName>
</protein>
<gene>
    <name evidence="1" type="primary">orf2</name>
</gene>
<geneLocation type="plastid" evidence="1"/>
<evidence type="ECO:0000313" key="1">
    <source>
        <dbReference type="EMBL" id="QBX88691.1"/>
    </source>
</evidence>
<dbReference type="GeneID" id="40138855"/>
<accession>A0A4D6BLG2</accession>
<proteinExistence type="predicted"/>
<dbReference type="RefSeq" id="YP_009628908.1">
    <property type="nucleotide sequence ID" value="NC_042171.1"/>
</dbReference>
<sequence>MGLFNLIYVTLLSEPPLKNSSSDEVSFSYIPASSMKCLERSVKVVSTQTDLKISSRPLFLATESVYRFGKLHAKKNNLFHALIDKYWEQKIFISVSTPLSKKYVTRLAKKETALTKNMRKQLLIQLSKALLGRRINIYSTNYNIPDVQQLRSSVIYTWKKSFNIEAPKHWNRLWKNQRTTDFPNLLQLSLLNKLQNNYLPLFTVANGLRQIIVAEPAEELILDNNCASSLYQWYYDRFIWEKDNSIIHEGWFFINHQDAEEYKEYIRIKYPRSANLNKLKILCTGIDFYYQLNRISPPRTQFRLFPDLVEVGKLIKNSKHRKDLTFDPRQKYGKDFFQGQPIYFIEPVICKKIHSNNQAVINYYYQMPLDSSTQKYPAVFLNKDVAIVAWKKFRTMMPDYKLPKYPKLRVYNLEDFIKDHESDELTNQQKFLLVPGEESYKRINDIHQEEQHSYGLYKIARFSSALILRAKLWSKKIVWSLTSRQPPN</sequence>
<reference evidence="1" key="1">
    <citation type="journal article" date="2019" name="Phycologia">
        <title>Chloroplast and mitochondrial genomes of Balbiania investiens (Balbianiales, Nemaliophycidae).</title>
        <authorList>
            <person name="Evans J.R."/>
            <person name="StAmour N."/>
            <person name="Verbruggen H."/>
            <person name="Salomaki E.D."/>
            <person name="Vis M.L."/>
        </authorList>
    </citation>
    <scope>NUCLEOTIDE SEQUENCE</scope>
</reference>
<dbReference type="EMBL" id="MH026108">
    <property type="protein sequence ID" value="QBX88691.1"/>
    <property type="molecule type" value="Genomic_DNA"/>
</dbReference>
<keyword evidence="1" id="KW-0934">Plastid</keyword>
<name>A0A4D6BLG2_9FLOR</name>
<dbReference type="AlphaFoldDB" id="A0A4D6BLG2"/>